<dbReference type="PROSITE" id="PS50005">
    <property type="entry name" value="TPR"/>
    <property type="match status" value="1"/>
</dbReference>
<dbReference type="InterPro" id="IPR011990">
    <property type="entry name" value="TPR-like_helical_dom_sf"/>
</dbReference>
<feature type="non-terminal residue" evidence="1">
    <location>
        <position position="1"/>
    </location>
</feature>
<comment type="caution">
    <text evidence="1">The sequence shown here is derived from an EMBL/GenBank/DDBJ whole genome shotgun (WGS) entry which is preliminary data.</text>
</comment>
<reference evidence="1" key="1">
    <citation type="journal article" date="2014" name="Front. Microbiol.">
        <title>High frequency of phylogenetically diverse reductive dehalogenase-homologous genes in deep subseafloor sedimentary metagenomes.</title>
        <authorList>
            <person name="Kawai M."/>
            <person name="Futagami T."/>
            <person name="Toyoda A."/>
            <person name="Takaki Y."/>
            <person name="Nishi S."/>
            <person name="Hori S."/>
            <person name="Arai W."/>
            <person name="Tsubouchi T."/>
            <person name="Morono Y."/>
            <person name="Uchiyama I."/>
            <person name="Ito T."/>
            <person name="Fujiyama A."/>
            <person name="Inagaki F."/>
            <person name="Takami H."/>
        </authorList>
    </citation>
    <scope>NUCLEOTIDE SEQUENCE</scope>
    <source>
        <strain evidence="1">Expedition CK06-06</strain>
    </source>
</reference>
<gene>
    <name evidence="1" type="ORF">S01H4_18378</name>
</gene>
<proteinExistence type="predicted"/>
<evidence type="ECO:0000313" key="1">
    <source>
        <dbReference type="EMBL" id="GAG69437.1"/>
    </source>
</evidence>
<dbReference type="AlphaFoldDB" id="X1AIC6"/>
<dbReference type="Pfam" id="PF13424">
    <property type="entry name" value="TPR_12"/>
    <property type="match status" value="1"/>
</dbReference>
<dbReference type="EMBL" id="BART01008142">
    <property type="protein sequence ID" value="GAG69437.1"/>
    <property type="molecule type" value="Genomic_DNA"/>
</dbReference>
<organism evidence="1">
    <name type="scientific">marine sediment metagenome</name>
    <dbReference type="NCBI Taxonomy" id="412755"/>
    <lineage>
        <taxon>unclassified sequences</taxon>
        <taxon>metagenomes</taxon>
        <taxon>ecological metagenomes</taxon>
    </lineage>
</organism>
<sequence length="297" mass="34558">HIKKALCLAEEIKFNQYWIAMCQLFFGVYYISIGEMDKSLKYNIKGLELFKKIKSSFNIALLLNNIGNLYGEMGEYELAVEHLEESINLLEQIPQGFFSIGGTIESLISISLEKGDFERAQKYFQRLENMFIQRKEKQIELVYRYGKALMLKSSSRLRDKVKAEELLKQVIEAESLLFDIIIKAHIHLCDLLLAEFRYNNDSEVLDELNYYIAKLLTIAEKSHSYLIFCEIFILQAKLALLNFDMKAARRFLTQAQKIAESNGIKRLAMKVSQEHDELLKQLKFTVTPISLFFVSFL</sequence>
<dbReference type="SMART" id="SM00028">
    <property type="entry name" value="TPR"/>
    <property type="match status" value="3"/>
</dbReference>
<dbReference type="InterPro" id="IPR019734">
    <property type="entry name" value="TPR_rpt"/>
</dbReference>
<dbReference type="Gene3D" id="1.25.40.10">
    <property type="entry name" value="Tetratricopeptide repeat domain"/>
    <property type="match status" value="1"/>
</dbReference>
<accession>X1AIC6</accession>
<protein>
    <submittedName>
        <fullName evidence="1">Uncharacterized protein</fullName>
    </submittedName>
</protein>
<dbReference type="SUPFAM" id="SSF48452">
    <property type="entry name" value="TPR-like"/>
    <property type="match status" value="1"/>
</dbReference>
<name>X1AIC6_9ZZZZ</name>